<evidence type="ECO:0000256" key="5">
    <source>
        <dbReference type="ARBA" id="ARBA00022801"/>
    </source>
</evidence>
<dbReference type="InterPro" id="IPR029001">
    <property type="entry name" value="ITPase-like_fam"/>
</dbReference>
<comment type="catalytic activity">
    <reaction evidence="10">
        <text>ITP + H2O = IDP + phosphate + H(+)</text>
        <dbReference type="Rhea" id="RHEA:28330"/>
        <dbReference type="ChEBI" id="CHEBI:15377"/>
        <dbReference type="ChEBI" id="CHEBI:15378"/>
        <dbReference type="ChEBI" id="CHEBI:43474"/>
        <dbReference type="ChEBI" id="CHEBI:58280"/>
        <dbReference type="ChEBI" id="CHEBI:61402"/>
        <dbReference type="EC" id="3.6.1.73"/>
    </reaction>
</comment>
<keyword evidence="3" id="KW-0479">Metal-binding</keyword>
<evidence type="ECO:0000256" key="1">
    <source>
        <dbReference type="ARBA" id="ARBA00001936"/>
    </source>
</evidence>
<dbReference type="NCBIfam" id="NF002850">
    <property type="entry name" value="PRK03114.1"/>
    <property type="match status" value="1"/>
</dbReference>
<evidence type="ECO:0000256" key="8">
    <source>
        <dbReference type="ARBA" id="ARBA00023211"/>
    </source>
</evidence>
<evidence type="ECO:0000256" key="11">
    <source>
        <dbReference type="ARBA" id="ARBA00048781"/>
    </source>
</evidence>
<evidence type="ECO:0000256" key="9">
    <source>
        <dbReference type="ARBA" id="ARBA00038901"/>
    </source>
</evidence>
<name>A0A1I2ER36_9BACI</name>
<gene>
    <name evidence="13" type="ORF">SAMN05192532_106221</name>
</gene>
<evidence type="ECO:0000313" key="13">
    <source>
        <dbReference type="EMBL" id="SFE95584.1"/>
    </source>
</evidence>
<dbReference type="GO" id="GO:0046872">
    <property type="term" value="F:metal ion binding"/>
    <property type="evidence" value="ECO:0007669"/>
    <property type="project" value="UniProtKB-KW"/>
</dbReference>
<dbReference type="InterPro" id="IPR050299">
    <property type="entry name" value="YjjX_NTPase"/>
</dbReference>
<dbReference type="GO" id="GO:0009117">
    <property type="term" value="P:nucleotide metabolic process"/>
    <property type="evidence" value="ECO:0007669"/>
    <property type="project" value="UniProtKB-KW"/>
</dbReference>
<comment type="cofactor">
    <cofactor evidence="1">
        <name>Mn(2+)</name>
        <dbReference type="ChEBI" id="CHEBI:29035"/>
    </cofactor>
</comment>
<dbReference type="EC" id="3.6.1.73" evidence="9"/>
<dbReference type="GO" id="GO:0000166">
    <property type="term" value="F:nucleotide binding"/>
    <property type="evidence" value="ECO:0007669"/>
    <property type="project" value="UniProtKB-KW"/>
</dbReference>
<keyword evidence="7" id="KW-0546">Nucleotide metabolism</keyword>
<evidence type="ECO:0000256" key="2">
    <source>
        <dbReference type="ARBA" id="ARBA00001946"/>
    </source>
</evidence>
<keyword evidence="5" id="KW-0378">Hydrolase</keyword>
<dbReference type="Gene3D" id="3.90.950.10">
    <property type="match status" value="1"/>
</dbReference>
<evidence type="ECO:0000259" key="12">
    <source>
        <dbReference type="Pfam" id="PF01931"/>
    </source>
</evidence>
<dbReference type="GO" id="GO:0103023">
    <property type="term" value="F:ITPase activity"/>
    <property type="evidence" value="ECO:0007669"/>
    <property type="project" value="UniProtKB-EC"/>
</dbReference>
<dbReference type="Pfam" id="PF01931">
    <property type="entry name" value="NTPase_I-T"/>
    <property type="match status" value="1"/>
</dbReference>
<proteinExistence type="predicted"/>
<dbReference type="InterPro" id="IPR026533">
    <property type="entry name" value="NTPase/PRRC1"/>
</dbReference>
<dbReference type="Proteomes" id="UP000199516">
    <property type="component" value="Unassembled WGS sequence"/>
</dbReference>
<accession>A0A1I2ER36</accession>
<evidence type="ECO:0000256" key="6">
    <source>
        <dbReference type="ARBA" id="ARBA00022842"/>
    </source>
</evidence>
<keyword evidence="6" id="KW-0460">Magnesium</keyword>
<comment type="cofactor">
    <cofactor evidence="2">
        <name>Mg(2+)</name>
        <dbReference type="ChEBI" id="CHEBI:18420"/>
    </cofactor>
</comment>
<keyword evidence="14" id="KW-1185">Reference proteome</keyword>
<sequence>MNKTIGIGSKNKAKMKAVQKVFHENDYVLNSYSVDSGVSAQPFSDEETKKGAVLRAKVVIDEYGEKTGIGLEGGVQPMEDGLYLCNWGALVTIDGFVATAAGAKIKLPENIAADLYDGKELKSAMKDFTEQEGISQAEGAIGIFTAGKIDRTKMFSHIVEMLYGQWCYRYPHK</sequence>
<dbReference type="PANTHER" id="PTHR34699:SF2">
    <property type="entry name" value="NON-CANONICAL PURINE NTP PHOSPHATASE_PRRC1 DOMAIN-CONTAINING PROTEIN"/>
    <property type="match status" value="1"/>
</dbReference>
<evidence type="ECO:0000256" key="10">
    <source>
        <dbReference type="ARBA" id="ARBA00048174"/>
    </source>
</evidence>
<keyword evidence="8" id="KW-0464">Manganese</keyword>
<dbReference type="OrthoDB" id="164951at2"/>
<dbReference type="SUPFAM" id="SSF52972">
    <property type="entry name" value="ITPase-like"/>
    <property type="match status" value="1"/>
</dbReference>
<comment type="catalytic activity">
    <reaction evidence="11">
        <text>XTP + H2O = XDP + phosphate + H(+)</text>
        <dbReference type="Rhea" id="RHEA:28406"/>
        <dbReference type="ChEBI" id="CHEBI:15377"/>
        <dbReference type="ChEBI" id="CHEBI:15378"/>
        <dbReference type="ChEBI" id="CHEBI:43474"/>
        <dbReference type="ChEBI" id="CHEBI:59884"/>
        <dbReference type="ChEBI" id="CHEBI:61314"/>
        <dbReference type="EC" id="3.6.1.73"/>
    </reaction>
</comment>
<dbReference type="PANTHER" id="PTHR34699">
    <property type="match status" value="1"/>
</dbReference>
<dbReference type="EMBL" id="FONT01000006">
    <property type="protein sequence ID" value="SFE95584.1"/>
    <property type="molecule type" value="Genomic_DNA"/>
</dbReference>
<organism evidence="13 14">
    <name type="scientific">Alteribacillus iranensis</name>
    <dbReference type="NCBI Taxonomy" id="930128"/>
    <lineage>
        <taxon>Bacteria</taxon>
        <taxon>Bacillati</taxon>
        <taxon>Bacillota</taxon>
        <taxon>Bacilli</taxon>
        <taxon>Bacillales</taxon>
        <taxon>Bacillaceae</taxon>
        <taxon>Alteribacillus</taxon>
    </lineage>
</organism>
<evidence type="ECO:0000256" key="3">
    <source>
        <dbReference type="ARBA" id="ARBA00022723"/>
    </source>
</evidence>
<dbReference type="STRING" id="930128.SAMN05192532_106221"/>
<feature type="domain" description="Non-canonical purine NTP phosphatase/PRRC1" evidence="12">
    <location>
        <begin position="8"/>
        <end position="161"/>
    </location>
</feature>
<evidence type="ECO:0000313" key="14">
    <source>
        <dbReference type="Proteomes" id="UP000199516"/>
    </source>
</evidence>
<evidence type="ECO:0000256" key="7">
    <source>
        <dbReference type="ARBA" id="ARBA00023080"/>
    </source>
</evidence>
<protein>
    <recommendedName>
        <fullName evidence="9">inosine/xanthosine triphosphatase</fullName>
        <ecNumber evidence="9">3.6.1.73</ecNumber>
    </recommendedName>
</protein>
<evidence type="ECO:0000256" key="4">
    <source>
        <dbReference type="ARBA" id="ARBA00022741"/>
    </source>
</evidence>
<dbReference type="AlphaFoldDB" id="A0A1I2ER36"/>
<keyword evidence="4" id="KW-0547">Nucleotide-binding</keyword>
<reference evidence="13 14" key="1">
    <citation type="submission" date="2016-10" db="EMBL/GenBank/DDBJ databases">
        <authorList>
            <person name="de Groot N.N."/>
        </authorList>
    </citation>
    <scope>NUCLEOTIDE SEQUENCE [LARGE SCALE GENOMIC DNA]</scope>
    <source>
        <strain evidence="13 14">DSM 23995</strain>
    </source>
</reference>
<dbReference type="RefSeq" id="WP_091663032.1">
    <property type="nucleotide sequence ID" value="NZ_FONT01000006.1"/>
</dbReference>